<dbReference type="GeneID" id="25302510"/>
<dbReference type="STRING" id="1442368.A0A0D2HH36"/>
<gene>
    <name evidence="1" type="ORF">Z517_03020</name>
</gene>
<dbReference type="Gene3D" id="3.30.710.10">
    <property type="entry name" value="Potassium Channel Kv1.1, Chain A"/>
    <property type="match status" value="1"/>
</dbReference>
<dbReference type="Proteomes" id="UP000053029">
    <property type="component" value="Unassembled WGS sequence"/>
</dbReference>
<dbReference type="EMBL" id="KN846970">
    <property type="protein sequence ID" value="KIW83774.1"/>
    <property type="molecule type" value="Genomic_DNA"/>
</dbReference>
<organism evidence="1 2">
    <name type="scientific">Fonsecaea pedrosoi CBS 271.37</name>
    <dbReference type="NCBI Taxonomy" id="1442368"/>
    <lineage>
        <taxon>Eukaryota</taxon>
        <taxon>Fungi</taxon>
        <taxon>Dikarya</taxon>
        <taxon>Ascomycota</taxon>
        <taxon>Pezizomycotina</taxon>
        <taxon>Eurotiomycetes</taxon>
        <taxon>Chaetothyriomycetidae</taxon>
        <taxon>Chaetothyriales</taxon>
        <taxon>Herpotrichiellaceae</taxon>
        <taxon>Fonsecaea</taxon>
    </lineage>
</organism>
<dbReference type="AlphaFoldDB" id="A0A0D2HH36"/>
<dbReference type="InterPro" id="IPR011333">
    <property type="entry name" value="SKP1/BTB/POZ_sf"/>
</dbReference>
<dbReference type="RefSeq" id="XP_013287582.1">
    <property type="nucleotide sequence ID" value="XM_013432128.1"/>
</dbReference>
<keyword evidence="2" id="KW-1185">Reference proteome</keyword>
<dbReference type="VEuPathDB" id="FungiDB:Z517_03020"/>
<dbReference type="OrthoDB" id="5275938at2759"/>
<protein>
    <submittedName>
        <fullName evidence="1">Unplaced genomic scaffold supercont1.2, whole genome shotgun sequence</fullName>
    </submittedName>
</protein>
<evidence type="ECO:0000313" key="2">
    <source>
        <dbReference type="Proteomes" id="UP000053029"/>
    </source>
</evidence>
<reference evidence="1 2" key="1">
    <citation type="submission" date="2015-01" db="EMBL/GenBank/DDBJ databases">
        <title>The Genome Sequence of Fonsecaea pedrosoi CBS 271.37.</title>
        <authorList>
            <consortium name="The Broad Institute Genomics Platform"/>
            <person name="Cuomo C."/>
            <person name="de Hoog S."/>
            <person name="Gorbushina A."/>
            <person name="Stielow B."/>
            <person name="Teixiera M."/>
            <person name="Abouelleil A."/>
            <person name="Chapman S.B."/>
            <person name="Priest M."/>
            <person name="Young S.K."/>
            <person name="Wortman J."/>
            <person name="Nusbaum C."/>
            <person name="Birren B."/>
        </authorList>
    </citation>
    <scope>NUCLEOTIDE SEQUENCE [LARGE SCALE GENOMIC DNA]</scope>
    <source>
        <strain evidence="1 2">CBS 271.37</strain>
    </source>
</reference>
<accession>A0A0D2HH36</accession>
<dbReference type="HOGENOM" id="CLU_056756_0_0_1"/>
<evidence type="ECO:0000313" key="1">
    <source>
        <dbReference type="EMBL" id="KIW83774.1"/>
    </source>
</evidence>
<sequence>MTSLGESEVVLVDPDGDLILEVGKEHDLTENNVKVSQSNKGDLDAAQQQTAKSKVLRIRVCSKLMMMCSPVFKAMLNGPFREGQLSLNAAEPPILKLPDDEPGAMGELCKILHHKCDIDVDVFPACAVSTSIAADKYGCATITRSWFHHQLLRKIATGGAYSRLALARLIVISYILDDVEAFYFFSIQAYKRWRTKKDENDAFIFEISSNHLPHKVSELLEQAAETYLGELITRNRGVIGDILGDRSEDDRAINFTIYTLNREVEFLKVGREGVGMVAQYIQGLIEFGLWPPQRGGGQPASLEEAICVVRQLATHMRGEQTQCNDKDCWTCRLHWGVVIRAMIDRFEQGLHGLCLVCLKRGDLSASNILINCKEHNNRLATGAFVDWRRDTREYATLGDYEE</sequence>
<name>A0A0D2HH36_9EURO</name>
<proteinExistence type="predicted"/>